<dbReference type="Proteomes" id="UP001224775">
    <property type="component" value="Unassembled WGS sequence"/>
</dbReference>
<dbReference type="SUPFAM" id="SSF52058">
    <property type="entry name" value="L domain-like"/>
    <property type="match status" value="1"/>
</dbReference>
<protein>
    <submittedName>
        <fullName evidence="1">Leucine-rich repeat domain-containing protein</fullName>
    </submittedName>
</protein>
<comment type="caution">
    <text evidence="1">The sequence shown here is derived from an EMBL/GenBank/DDBJ whole genome shotgun (WGS) entry which is preliminary data.</text>
</comment>
<reference evidence="1" key="1">
    <citation type="submission" date="2023-06" db="EMBL/GenBank/DDBJ databases">
        <title>Survivors Of The Sea: Transcriptome response of Skeletonema marinoi to long-term dormancy.</title>
        <authorList>
            <person name="Pinder M.I.M."/>
            <person name="Kourtchenko O."/>
            <person name="Robertson E.K."/>
            <person name="Larsson T."/>
            <person name="Maumus F."/>
            <person name="Osuna-Cruz C.M."/>
            <person name="Vancaester E."/>
            <person name="Stenow R."/>
            <person name="Vandepoele K."/>
            <person name="Ploug H."/>
            <person name="Bruchert V."/>
            <person name="Godhe A."/>
            <person name="Topel M."/>
        </authorList>
    </citation>
    <scope>NUCLEOTIDE SEQUENCE</scope>
    <source>
        <strain evidence="1">R05AC</strain>
    </source>
</reference>
<dbReference type="InterPro" id="IPR026906">
    <property type="entry name" value="LRR_5"/>
</dbReference>
<dbReference type="InterPro" id="IPR053139">
    <property type="entry name" value="Surface_bspA-like"/>
</dbReference>
<proteinExistence type="predicted"/>
<keyword evidence="2" id="KW-1185">Reference proteome</keyword>
<gene>
    <name evidence="1" type="ORF">QTG54_010566</name>
</gene>
<dbReference type="PANTHER" id="PTHR45661">
    <property type="entry name" value="SURFACE ANTIGEN"/>
    <property type="match status" value="1"/>
</dbReference>
<dbReference type="Pfam" id="PF13306">
    <property type="entry name" value="LRR_5"/>
    <property type="match status" value="1"/>
</dbReference>
<dbReference type="PANTHER" id="PTHR45661:SF3">
    <property type="entry name" value="IG-LIKE DOMAIN-CONTAINING PROTEIN"/>
    <property type="match status" value="1"/>
</dbReference>
<dbReference type="EMBL" id="JATAAI010000020">
    <property type="protein sequence ID" value="KAK1738536.1"/>
    <property type="molecule type" value="Genomic_DNA"/>
</dbReference>
<accession>A0AAD9D8V1</accession>
<evidence type="ECO:0000313" key="2">
    <source>
        <dbReference type="Proteomes" id="UP001224775"/>
    </source>
</evidence>
<name>A0AAD9D8V1_9STRA</name>
<dbReference type="AlphaFoldDB" id="A0AAD9D8V1"/>
<organism evidence="1 2">
    <name type="scientific">Skeletonema marinoi</name>
    <dbReference type="NCBI Taxonomy" id="267567"/>
    <lineage>
        <taxon>Eukaryota</taxon>
        <taxon>Sar</taxon>
        <taxon>Stramenopiles</taxon>
        <taxon>Ochrophyta</taxon>
        <taxon>Bacillariophyta</taxon>
        <taxon>Coscinodiscophyceae</taxon>
        <taxon>Thalassiosirophycidae</taxon>
        <taxon>Thalassiosirales</taxon>
        <taxon>Skeletonemataceae</taxon>
        <taxon>Skeletonema</taxon>
        <taxon>Skeletonema marinoi-dohrnii complex</taxon>
    </lineage>
</organism>
<dbReference type="Gene3D" id="3.80.10.10">
    <property type="entry name" value="Ribonuclease Inhibitor"/>
    <property type="match status" value="1"/>
</dbReference>
<evidence type="ECO:0000313" key="1">
    <source>
        <dbReference type="EMBL" id="KAK1738536.1"/>
    </source>
</evidence>
<dbReference type="InterPro" id="IPR032675">
    <property type="entry name" value="LRR_dom_sf"/>
</dbReference>
<sequence length="323" mass="37198">MADHADDGDDVFVYMGGRAPQHVTRVRIDKSVEVIEENAFRDCENLVQVETHDGIRRVGERAFNWCNSLRRINLKYVVEIGVRAFWGCTYLESVEFGNKLETIGRYAFEGSISIKYLKLPSVITIGMQAFCNCKALIDIEFSERLETIETRAFAGCDRIERIAIPLKRGLFVIDDLFFRYNQFDNCGRLRTVDLVAGAHTKTATSLHMQCWRNEMQEEINRINQVLPNTPDNNKAEAIIRWIGSVLNKMEHYKAEHCRYVKEAVTLLELALWKAKLGEKEEKSVEERAKKAKIDVESARKERRITCGADIVIKNVLPFLKLVY</sequence>